<accession>A0A7W7WGR3</accession>
<organism evidence="1 2">
    <name type="scientific">Kitasatospora gansuensis</name>
    <dbReference type="NCBI Taxonomy" id="258050"/>
    <lineage>
        <taxon>Bacteria</taxon>
        <taxon>Bacillati</taxon>
        <taxon>Actinomycetota</taxon>
        <taxon>Actinomycetes</taxon>
        <taxon>Kitasatosporales</taxon>
        <taxon>Streptomycetaceae</taxon>
        <taxon>Kitasatospora</taxon>
    </lineage>
</organism>
<dbReference type="NCBIfam" id="TIGR04267">
    <property type="entry name" value="mod_HExxH"/>
    <property type="match status" value="1"/>
</dbReference>
<reference evidence="1 2" key="1">
    <citation type="submission" date="2020-08" db="EMBL/GenBank/DDBJ databases">
        <title>Sequencing the genomes of 1000 actinobacteria strains.</title>
        <authorList>
            <person name="Klenk H.-P."/>
        </authorList>
    </citation>
    <scope>NUCLEOTIDE SEQUENCE [LARGE SCALE GENOMIC DNA]</scope>
    <source>
        <strain evidence="1 2">DSM 44786</strain>
    </source>
</reference>
<dbReference type="AlphaFoldDB" id="A0A7W7WGR3"/>
<dbReference type="RefSeq" id="WP_184914454.1">
    <property type="nucleotide sequence ID" value="NZ_JACHJR010000001.1"/>
</dbReference>
<comment type="caution">
    <text evidence="1">The sequence shown here is derived from an EMBL/GenBank/DDBJ whole genome shotgun (WGS) entry which is preliminary data.</text>
</comment>
<keyword evidence="2" id="KW-1185">Reference proteome</keyword>
<name>A0A7W7WGR3_9ACTN</name>
<dbReference type="EMBL" id="JACHJR010000001">
    <property type="protein sequence ID" value="MBB4947037.1"/>
    <property type="molecule type" value="Genomic_DNA"/>
</dbReference>
<dbReference type="InterPro" id="IPR026337">
    <property type="entry name" value="AKG_HExxH"/>
</dbReference>
<dbReference type="Proteomes" id="UP000573327">
    <property type="component" value="Unassembled WGS sequence"/>
</dbReference>
<evidence type="ECO:0000313" key="2">
    <source>
        <dbReference type="Proteomes" id="UP000573327"/>
    </source>
</evidence>
<protein>
    <recommendedName>
        <fullName evidence="3">HEXXH motif-containing protein</fullName>
    </recommendedName>
</protein>
<gene>
    <name evidence="1" type="ORF">F4556_002572</name>
</gene>
<evidence type="ECO:0008006" key="3">
    <source>
        <dbReference type="Google" id="ProtNLM"/>
    </source>
</evidence>
<evidence type="ECO:0000313" key="1">
    <source>
        <dbReference type="EMBL" id="MBB4947037.1"/>
    </source>
</evidence>
<proteinExistence type="predicted"/>
<sequence length="479" mass="51027">MSTHQQIDRLLGSDPQFGSAEAIEARNVARYRLGLTVLARHFPEAAGRFERLGGVTDAELRPFLYDPVLRNAFENDLVALENHRQAPSEFARQLAGVDPEAADGLGPTERLMDRRCRPWPGRGVGWVWTELRPEVAELPLAARLEELKQGSFTDLRGARRVTPDEAQLAGLARGAELLAALLPSAGAGVFPHISLVGLAQGAADDGELHSFSGGDPLPSALFVAPEHLGDPWMTAEILLHEGLHLKQFDMLRTGALVADPGHQVEIPWRLTPWTLTRVLAALHVYSHLVLFFAAAAAAPAELRERFGAPPVTEGVGVPTPGSRAAVEGGFGTSAERAGYLGRQALEVHGEALTPAGRRFVRWLLETVAPLAPGIRPATEPVAVAAAAVPELDPRGYRKAEPVAVCPLPEQHQLLAHAPESARFHWLNEHAWLIYALCDGSTSAEIAAAYARQGGGAADDRFALGVAGLAAAGLVVPVGG</sequence>